<protein>
    <submittedName>
        <fullName evidence="8">ComEC/Rec2-related protein</fullName>
    </submittedName>
</protein>
<keyword evidence="5 6" id="KW-0472">Membrane</keyword>
<evidence type="ECO:0000256" key="4">
    <source>
        <dbReference type="ARBA" id="ARBA00022989"/>
    </source>
</evidence>
<keyword evidence="4 6" id="KW-1133">Transmembrane helix</keyword>
<dbReference type="Pfam" id="PF03772">
    <property type="entry name" value="Competence"/>
    <property type="match status" value="1"/>
</dbReference>
<dbReference type="STRING" id="1830138.SAMN05443507_10198"/>
<evidence type="ECO:0000256" key="2">
    <source>
        <dbReference type="ARBA" id="ARBA00022475"/>
    </source>
</evidence>
<dbReference type="PANTHER" id="PTHR30619:SF7">
    <property type="entry name" value="BETA-LACTAMASE DOMAIN PROTEIN"/>
    <property type="match status" value="1"/>
</dbReference>
<dbReference type="NCBIfam" id="TIGR00360">
    <property type="entry name" value="ComEC_N-term"/>
    <property type="match status" value="1"/>
</dbReference>
<feature type="transmembrane region" description="Helical" evidence="6">
    <location>
        <begin position="410"/>
        <end position="435"/>
    </location>
</feature>
<name>A0A1M6JYZ3_9BACL</name>
<dbReference type="GO" id="GO:0005886">
    <property type="term" value="C:plasma membrane"/>
    <property type="evidence" value="ECO:0007669"/>
    <property type="project" value="UniProtKB-SubCell"/>
</dbReference>
<evidence type="ECO:0000256" key="6">
    <source>
        <dbReference type="SAM" id="Phobius"/>
    </source>
</evidence>
<keyword evidence="3 6" id="KW-0812">Transmembrane</keyword>
<sequence length="504" mass="57641">MISSVLGSVLGILHIVPLLYRSLFVIMACLLLIMILAWKSGWMNSLPWLALAFLSLFFFSAGDWRAEQVYLRFPTTLYGEKISFLATVHQLEVKRNWEIIHLIVTNISNSNRVQRAYFQAVWIPNREDRQPYQIGEQLQLEGTCFPDRISSKVKSTFPSNVLVQFLYPQYELQATLVQSLSMNPKRNLGVSILQKLQSLFYNNSPPAMRPQARILLAMLVGSQNLSKSEKNIFLTAGIPHVVSANGMNVKFLVQVLSLLEKWLLRFILVPVSIRIIALLCSVWIYTIICGSTASMVRYSLMETYRLSGVWVHRQPSSTVSFVLSSCFLIWICPSVAFSSSSLLSFAASYGIQKAVLFFPKRYSKKRIGRFRIMHYIYCSFLLDLFAELYIDPLCLELFGQWTPYALLSNLLLVPVLLWFLPVLYAWIGVCLLASIMPFFHSVAYGMGCILTKGTQQILQVISVFGNAPHAMMQLPSWPFYDLCAYYLALEWLFIILRKIFLSPR</sequence>
<keyword evidence="9" id="KW-1185">Reference proteome</keyword>
<dbReference type="InterPro" id="IPR004477">
    <property type="entry name" value="ComEC_N"/>
</dbReference>
<evidence type="ECO:0000259" key="7">
    <source>
        <dbReference type="Pfam" id="PF03772"/>
    </source>
</evidence>
<organism evidence="8 9">
    <name type="scientific">Alicyclobacillus tolerans</name>
    <dbReference type="NCBI Taxonomy" id="90970"/>
    <lineage>
        <taxon>Bacteria</taxon>
        <taxon>Bacillati</taxon>
        <taxon>Bacillota</taxon>
        <taxon>Bacilli</taxon>
        <taxon>Bacillales</taxon>
        <taxon>Alicyclobacillaceae</taxon>
        <taxon>Alicyclobacillus</taxon>
    </lineage>
</organism>
<dbReference type="InterPro" id="IPR052159">
    <property type="entry name" value="Competence_DNA_uptake"/>
</dbReference>
<feature type="transmembrane region" description="Helical" evidence="6">
    <location>
        <begin position="18"/>
        <end position="39"/>
    </location>
</feature>
<feature type="transmembrane region" description="Helical" evidence="6">
    <location>
        <begin position="477"/>
        <end position="496"/>
    </location>
</feature>
<dbReference type="AlphaFoldDB" id="A0A1M6JYZ3"/>
<feature type="domain" description="ComEC/Rec2-related protein" evidence="7">
    <location>
        <begin position="222"/>
        <end position="497"/>
    </location>
</feature>
<evidence type="ECO:0000256" key="1">
    <source>
        <dbReference type="ARBA" id="ARBA00004651"/>
    </source>
</evidence>
<evidence type="ECO:0000256" key="5">
    <source>
        <dbReference type="ARBA" id="ARBA00023136"/>
    </source>
</evidence>
<dbReference type="PANTHER" id="PTHR30619">
    <property type="entry name" value="DNA INTERNALIZATION/COMPETENCE PROTEIN COMEC/REC2"/>
    <property type="match status" value="1"/>
</dbReference>
<feature type="transmembrane region" description="Helical" evidence="6">
    <location>
        <begin position="372"/>
        <end position="390"/>
    </location>
</feature>
<gene>
    <name evidence="8" type="ORF">SAMN05443507_10198</name>
</gene>
<feature type="transmembrane region" description="Helical" evidence="6">
    <location>
        <begin position="45"/>
        <end position="64"/>
    </location>
</feature>
<comment type="subcellular location">
    <subcellularLocation>
        <location evidence="1">Cell membrane</location>
        <topology evidence="1">Multi-pass membrane protein</topology>
    </subcellularLocation>
</comment>
<dbReference type="Proteomes" id="UP000184016">
    <property type="component" value="Unassembled WGS sequence"/>
</dbReference>
<evidence type="ECO:0000313" key="8">
    <source>
        <dbReference type="EMBL" id="SHJ51950.1"/>
    </source>
</evidence>
<evidence type="ECO:0000313" key="9">
    <source>
        <dbReference type="Proteomes" id="UP000184016"/>
    </source>
</evidence>
<feature type="transmembrane region" description="Helical" evidence="6">
    <location>
        <begin position="262"/>
        <end position="288"/>
    </location>
</feature>
<proteinExistence type="predicted"/>
<evidence type="ECO:0000256" key="3">
    <source>
        <dbReference type="ARBA" id="ARBA00022692"/>
    </source>
</evidence>
<reference evidence="9" key="1">
    <citation type="submission" date="2016-11" db="EMBL/GenBank/DDBJ databases">
        <authorList>
            <person name="Varghese N."/>
            <person name="Submissions S."/>
        </authorList>
    </citation>
    <scope>NUCLEOTIDE SEQUENCE [LARGE SCALE GENOMIC DNA]</scope>
    <source>
        <strain evidence="9">USBA-503</strain>
    </source>
</reference>
<dbReference type="EMBL" id="FRAF01000001">
    <property type="protein sequence ID" value="SHJ51950.1"/>
    <property type="molecule type" value="Genomic_DNA"/>
</dbReference>
<feature type="transmembrane region" description="Helical" evidence="6">
    <location>
        <begin position="327"/>
        <end position="351"/>
    </location>
</feature>
<keyword evidence="2" id="KW-1003">Cell membrane</keyword>
<accession>A0A1M6JYZ3</accession>